<name>A0A558B1Z5_9GAMM</name>
<comment type="caution">
    <text evidence="1">The sequence shown here is derived from an EMBL/GenBank/DDBJ whole genome shotgun (WGS) entry which is preliminary data.</text>
</comment>
<dbReference type="EMBL" id="VMRX01000062">
    <property type="protein sequence ID" value="TVT30493.1"/>
    <property type="molecule type" value="Genomic_DNA"/>
</dbReference>
<proteinExistence type="predicted"/>
<protein>
    <submittedName>
        <fullName evidence="1">Uncharacterized protein</fullName>
    </submittedName>
</protein>
<sequence length="75" mass="8462">MKELEVCIKKLRAKSRSGVSFEEQFHQVITGIQHLVVNGRLSQEKSTELIVRIEQRKIAIEEAFEIIGQLAGAKA</sequence>
<evidence type="ECO:0000313" key="1">
    <source>
        <dbReference type="EMBL" id="TVT30493.1"/>
    </source>
</evidence>
<gene>
    <name evidence="1" type="ORF">FHK81_16835</name>
</gene>
<reference evidence="1 2" key="1">
    <citation type="submission" date="2019-07" db="EMBL/GenBank/DDBJ databases">
        <title>The pathways for chlorine oxyanion respiration interact through the shared metabolite chlorate.</title>
        <authorList>
            <person name="Barnum T.P."/>
            <person name="Cheng Y."/>
            <person name="Hill K.A."/>
            <person name="Lucas L.N."/>
            <person name="Carlson H.K."/>
            <person name="Coates J.D."/>
        </authorList>
    </citation>
    <scope>NUCLEOTIDE SEQUENCE [LARGE SCALE GENOMIC DNA]</scope>
    <source>
        <strain evidence="1">UCB</strain>
    </source>
</reference>
<accession>A0A558B1Z5</accession>
<evidence type="ECO:0000313" key="2">
    <source>
        <dbReference type="Proteomes" id="UP000319142"/>
    </source>
</evidence>
<dbReference type="Proteomes" id="UP000319142">
    <property type="component" value="Unassembled WGS sequence"/>
</dbReference>
<dbReference type="AlphaFoldDB" id="A0A558B1Z5"/>
<organism evidence="1 2">
    <name type="scientific">Marinobacter vinifirmus</name>
    <dbReference type="NCBI Taxonomy" id="355591"/>
    <lineage>
        <taxon>Bacteria</taxon>
        <taxon>Pseudomonadati</taxon>
        <taxon>Pseudomonadota</taxon>
        <taxon>Gammaproteobacteria</taxon>
        <taxon>Pseudomonadales</taxon>
        <taxon>Marinobacteraceae</taxon>
        <taxon>Marinobacter</taxon>
    </lineage>
</organism>